<name>A0A0J9YUP3_MOUSE</name>
<dbReference type="MGI" id="MGI:2138853">
    <property type="gene designation" value="AI182371"/>
</dbReference>
<evidence type="ECO:0000313" key="3">
    <source>
        <dbReference type="MGI" id="MGI:2138853"/>
    </source>
</evidence>
<dbReference type="Ensembl" id="ENSMUST00000226375.2">
    <property type="protein sequence ID" value="ENSMUSP00000154339.2"/>
    <property type="gene ID" value="ENSMUSG00000035875.16"/>
</dbReference>
<organism evidence="2 4">
    <name type="scientific">Mus musculus</name>
    <name type="common">Mouse</name>
    <dbReference type="NCBI Taxonomy" id="10090"/>
    <lineage>
        <taxon>Eukaryota</taxon>
        <taxon>Metazoa</taxon>
        <taxon>Chordata</taxon>
        <taxon>Craniata</taxon>
        <taxon>Vertebrata</taxon>
        <taxon>Euteleostomi</taxon>
        <taxon>Mammalia</taxon>
        <taxon>Eutheria</taxon>
        <taxon>Euarchontoglires</taxon>
        <taxon>Glires</taxon>
        <taxon>Rodentia</taxon>
        <taxon>Myomorpha</taxon>
        <taxon>Muroidea</taxon>
        <taxon>Muridae</taxon>
        <taxon>Murinae</taxon>
        <taxon>Mus</taxon>
        <taxon>Mus</taxon>
    </lineage>
</organism>
<gene>
    <name evidence="2 3" type="primary">AI182371</name>
</gene>
<proteinExistence type="predicted"/>
<evidence type="ECO:0000256" key="1">
    <source>
        <dbReference type="SAM" id="Phobius"/>
    </source>
</evidence>
<accession>A0A0J9YUP3</accession>
<sequence>MQSSLKEVTDMVLIPSQAMGFWGTLLFLIFLEQSWGQEQTFRPNSYLKDKTHFQIRI</sequence>
<evidence type="ECO:0000313" key="4">
    <source>
        <dbReference type="Proteomes" id="UP000000589"/>
    </source>
</evidence>
<reference evidence="2" key="2">
    <citation type="journal article" date="2011" name="PLoS Biol.">
        <title>Modernizing reference genome assemblies.</title>
        <authorList>
            <person name="Church D.M."/>
            <person name="Schneider V.A."/>
            <person name="Graves T."/>
            <person name="Auger K."/>
            <person name="Cunningham F."/>
            <person name="Bouk N."/>
            <person name="Chen H.C."/>
            <person name="Agarwala R."/>
            <person name="McLaren W.M."/>
            <person name="Ritchie G.R."/>
            <person name="Albracht D."/>
            <person name="Kremitzki M."/>
            <person name="Rock S."/>
            <person name="Kotkiewicz H."/>
            <person name="Kremitzki C."/>
            <person name="Wollam A."/>
            <person name="Trani L."/>
            <person name="Fulton L."/>
            <person name="Fulton R."/>
            <person name="Matthews L."/>
            <person name="Whitehead S."/>
            <person name="Chow W."/>
            <person name="Torrance J."/>
            <person name="Dunn M."/>
            <person name="Harden G."/>
            <person name="Threadgold G."/>
            <person name="Wood J."/>
            <person name="Collins J."/>
            <person name="Heath P."/>
            <person name="Griffiths G."/>
            <person name="Pelan S."/>
            <person name="Grafham D."/>
            <person name="Eichler E.E."/>
            <person name="Weinstock G."/>
            <person name="Mardis E.R."/>
            <person name="Wilson R.K."/>
            <person name="Howe K."/>
            <person name="Flicek P."/>
            <person name="Hubbard T."/>
        </authorList>
    </citation>
    <scope>NUCLEOTIDE SEQUENCE [LARGE SCALE GENOMIC DNA]</scope>
    <source>
        <strain evidence="2">C57BL/6J</strain>
    </source>
</reference>
<reference evidence="2 4" key="1">
    <citation type="journal article" date="2009" name="PLoS Biol.">
        <title>Lineage-specific biology revealed by a finished genome assembly of the mouse.</title>
        <authorList>
            <consortium name="Mouse Genome Sequencing Consortium"/>
            <person name="Church D.M."/>
            <person name="Goodstadt L."/>
            <person name="Hillier L.W."/>
            <person name="Zody M.C."/>
            <person name="Goldstein S."/>
            <person name="She X."/>
            <person name="Bult C.J."/>
            <person name="Agarwala R."/>
            <person name="Cherry J.L."/>
            <person name="DiCuccio M."/>
            <person name="Hlavina W."/>
            <person name="Kapustin Y."/>
            <person name="Meric P."/>
            <person name="Maglott D."/>
            <person name="Birtle Z."/>
            <person name="Marques A.C."/>
            <person name="Graves T."/>
            <person name="Zhou S."/>
            <person name="Teague B."/>
            <person name="Potamousis K."/>
            <person name="Churas C."/>
            <person name="Place M."/>
            <person name="Herschleb J."/>
            <person name="Runnheim R."/>
            <person name="Forrest D."/>
            <person name="Amos-Landgraf J."/>
            <person name="Schwartz D.C."/>
            <person name="Cheng Z."/>
            <person name="Lindblad-Toh K."/>
            <person name="Eichler E.E."/>
            <person name="Ponting C.P."/>
        </authorList>
    </citation>
    <scope>NUCLEOTIDE SEQUENCE [LARGE SCALE GENOMIC DNA]</scope>
    <source>
        <strain evidence="2 4">C57BL/6J</strain>
    </source>
</reference>
<dbReference type="Ensembl" id="ENSMUST00000134940.9">
    <property type="protein sequence ID" value="ENSMUSP00000144276.3"/>
    <property type="gene ID" value="ENSMUSG00000035875.16"/>
</dbReference>
<feature type="transmembrane region" description="Helical" evidence="1">
    <location>
        <begin position="12"/>
        <end position="31"/>
    </location>
</feature>
<dbReference type="AlphaFoldDB" id="A0A0J9YUP3"/>
<reference evidence="2" key="3">
    <citation type="submission" date="2025-05" db="UniProtKB">
        <authorList>
            <consortium name="Ensembl"/>
        </authorList>
    </citation>
    <scope>IDENTIFICATION</scope>
    <source>
        <strain evidence="2">C57BL/6J</strain>
    </source>
</reference>
<protein>
    <submittedName>
        <fullName evidence="2">Expressed sequence AI182371</fullName>
    </submittedName>
</protein>
<dbReference type="AGR" id="MGI:2138853"/>
<dbReference type="GeneTree" id="ENSGT00940000155670"/>
<keyword evidence="1" id="KW-0812">Transmembrane</keyword>
<dbReference type="VEuPathDB" id="HostDB:ENSMUSG00000035875"/>
<keyword evidence="1" id="KW-0472">Membrane</keyword>
<evidence type="ECO:0000313" key="2">
    <source>
        <dbReference type="Ensembl" id="ENSMUSP00000144276.3"/>
    </source>
</evidence>
<dbReference type="Proteomes" id="UP000000589">
    <property type="component" value="Chromosome 2"/>
</dbReference>
<dbReference type="OrthoDB" id="6359008at2759"/>
<dbReference type="ExpressionAtlas" id="A0A0J9YUP3">
    <property type="expression patterns" value="baseline and differential"/>
</dbReference>
<keyword evidence="1" id="KW-1133">Transmembrane helix</keyword>
<keyword evidence="4" id="KW-1185">Reference proteome</keyword>
<dbReference type="Bgee" id="ENSMUSG00000035875">
    <property type="expression patterns" value="Expressed in liver and 61 other cell types or tissues"/>
</dbReference>